<accession>A0ABR2ZMC0</accession>
<dbReference type="InterPro" id="IPR054416">
    <property type="entry name" value="GST_UstS-like_C"/>
</dbReference>
<dbReference type="Gene3D" id="3.40.30.10">
    <property type="entry name" value="Glutaredoxin"/>
    <property type="match status" value="1"/>
</dbReference>
<dbReference type="InterPro" id="IPR004045">
    <property type="entry name" value="Glutathione_S-Trfase_N"/>
</dbReference>
<keyword evidence="3" id="KW-1185">Reference proteome</keyword>
<sequence length="228" mass="25983">MSAPKEIHFYDIPSTLSRNAWSPNPGKIRYVLNYKKLPYRTIWVEYPEIAPACIKIGAAPTATSLDGSPYYSVPTIYDPNTEKAISDSLNIVQYLEATYPGPPKRSLIPPGTWSLQLVFIDSLFTPSTLFPLFQFTAPRSAEILNEASVEHYRQARKAMFGGRSLEDINPKGEQRVAEWKRLEKGFGVIAGWMKEQKGPFLMGDKNHIRRFRACWCFMLDKRCLWGGQ</sequence>
<feature type="domain" description="GST N-terminal" evidence="1">
    <location>
        <begin position="12"/>
        <end position="103"/>
    </location>
</feature>
<name>A0ABR2ZMC0_9AGAR</name>
<evidence type="ECO:0000313" key="3">
    <source>
        <dbReference type="Proteomes" id="UP001437256"/>
    </source>
</evidence>
<evidence type="ECO:0000313" key="2">
    <source>
        <dbReference type="EMBL" id="KAL0062079.1"/>
    </source>
</evidence>
<dbReference type="Gene3D" id="1.20.1050.10">
    <property type="match status" value="1"/>
</dbReference>
<gene>
    <name evidence="2" type="ORF">AAF712_011079</name>
</gene>
<dbReference type="EMBL" id="JBBXMP010000115">
    <property type="protein sequence ID" value="KAL0062079.1"/>
    <property type="molecule type" value="Genomic_DNA"/>
</dbReference>
<dbReference type="Proteomes" id="UP001437256">
    <property type="component" value="Unassembled WGS sequence"/>
</dbReference>
<dbReference type="SUPFAM" id="SSF52833">
    <property type="entry name" value="Thioredoxin-like"/>
    <property type="match status" value="1"/>
</dbReference>
<protein>
    <recommendedName>
        <fullName evidence="1">GST N-terminal domain-containing protein</fullName>
    </recommendedName>
</protein>
<evidence type="ECO:0000259" key="1">
    <source>
        <dbReference type="PROSITE" id="PS50404"/>
    </source>
</evidence>
<dbReference type="Pfam" id="PF22041">
    <property type="entry name" value="GST_C_7"/>
    <property type="match status" value="1"/>
</dbReference>
<proteinExistence type="predicted"/>
<dbReference type="InterPro" id="IPR036249">
    <property type="entry name" value="Thioredoxin-like_sf"/>
</dbReference>
<dbReference type="PROSITE" id="PS50404">
    <property type="entry name" value="GST_NTER"/>
    <property type="match status" value="1"/>
</dbReference>
<organism evidence="2 3">
    <name type="scientific">Marasmius tenuissimus</name>
    <dbReference type="NCBI Taxonomy" id="585030"/>
    <lineage>
        <taxon>Eukaryota</taxon>
        <taxon>Fungi</taxon>
        <taxon>Dikarya</taxon>
        <taxon>Basidiomycota</taxon>
        <taxon>Agaricomycotina</taxon>
        <taxon>Agaricomycetes</taxon>
        <taxon>Agaricomycetidae</taxon>
        <taxon>Agaricales</taxon>
        <taxon>Marasmiineae</taxon>
        <taxon>Marasmiaceae</taxon>
        <taxon>Marasmius</taxon>
    </lineage>
</organism>
<dbReference type="Pfam" id="PF13409">
    <property type="entry name" value="GST_N_2"/>
    <property type="match status" value="1"/>
</dbReference>
<comment type="caution">
    <text evidence="2">The sequence shown here is derived from an EMBL/GenBank/DDBJ whole genome shotgun (WGS) entry which is preliminary data.</text>
</comment>
<reference evidence="2 3" key="1">
    <citation type="submission" date="2024-05" db="EMBL/GenBank/DDBJ databases">
        <title>A draft genome resource for the thread blight pathogen Marasmius tenuissimus strain MS-2.</title>
        <authorList>
            <person name="Yulfo-Soto G.E."/>
            <person name="Baruah I.K."/>
            <person name="Amoako-Attah I."/>
            <person name="Bukari Y."/>
            <person name="Meinhardt L.W."/>
            <person name="Bailey B.A."/>
            <person name="Cohen S.P."/>
        </authorList>
    </citation>
    <scope>NUCLEOTIDE SEQUENCE [LARGE SCALE GENOMIC DNA]</scope>
    <source>
        <strain evidence="2 3">MS-2</strain>
    </source>
</reference>